<reference evidence="2 5" key="2">
    <citation type="submission" date="2019-12" db="EMBL/GenBank/DDBJ databases">
        <authorList>
            <person name="Zheng J."/>
        </authorList>
    </citation>
    <scope>NUCLEOTIDE SEQUENCE [LARGE SCALE GENOMIC DNA]</scope>
    <source>
        <strain evidence="2 5">DSM 27347</strain>
    </source>
</reference>
<keyword evidence="1" id="KW-0812">Transmembrane</keyword>
<reference evidence="3 4" key="1">
    <citation type="submission" date="2016-10" db="EMBL/GenBank/DDBJ databases">
        <authorList>
            <person name="Varghese N."/>
            <person name="Submissions S."/>
        </authorList>
    </citation>
    <scope>NUCLEOTIDE SEQUENCE [LARGE SCALE GENOMIC DNA]</scope>
    <source>
        <strain evidence="3 4">S7-754</strain>
    </source>
</reference>
<gene>
    <name evidence="2" type="ORF">GQR91_13150</name>
    <name evidence="3" type="ORF">SAMN05216557_106140</name>
</gene>
<feature type="transmembrane region" description="Helical" evidence="1">
    <location>
        <begin position="41"/>
        <end position="59"/>
    </location>
</feature>
<protein>
    <recommendedName>
        <fullName evidence="6">DUF1049 domain-containing protein</fullName>
    </recommendedName>
</protein>
<evidence type="ECO:0000313" key="2">
    <source>
        <dbReference type="EMBL" id="MWC44591.1"/>
    </source>
</evidence>
<sequence length="110" mass="12158">MQFLKILFWCLLAFLAAAFTMGNWTTVPIRLVGGLIADVNLPVLLFVTFLLGLVPTLIWQHAVRWRLRQRLATAERNLTDLRSSVVAATEPVADPTTPLAMSIDKPGTAI</sequence>
<keyword evidence="1" id="KW-0472">Membrane</keyword>
<dbReference type="EMBL" id="FNBI01000006">
    <property type="protein sequence ID" value="SDF83758.1"/>
    <property type="molecule type" value="Genomic_DNA"/>
</dbReference>
<evidence type="ECO:0008006" key="6">
    <source>
        <dbReference type="Google" id="ProtNLM"/>
    </source>
</evidence>
<dbReference type="OrthoDB" id="7595841at2"/>
<accession>A0A1G7PBX2</accession>
<name>A0A1G7PBX2_9SPHN</name>
<evidence type="ECO:0000313" key="3">
    <source>
        <dbReference type="EMBL" id="SDF83758.1"/>
    </source>
</evidence>
<dbReference type="RefSeq" id="WP_149682941.1">
    <property type="nucleotide sequence ID" value="NZ_FNBI01000006.1"/>
</dbReference>
<keyword evidence="4" id="KW-1185">Reference proteome</keyword>
<dbReference type="AlphaFoldDB" id="A0A1G7PBX2"/>
<proteinExistence type="predicted"/>
<keyword evidence="1" id="KW-1133">Transmembrane helix</keyword>
<evidence type="ECO:0000313" key="5">
    <source>
        <dbReference type="Proteomes" id="UP000436801"/>
    </source>
</evidence>
<organism evidence="3 4">
    <name type="scientific">Sphingomonas carotinifaciens</name>
    <dbReference type="NCBI Taxonomy" id="1166323"/>
    <lineage>
        <taxon>Bacteria</taxon>
        <taxon>Pseudomonadati</taxon>
        <taxon>Pseudomonadota</taxon>
        <taxon>Alphaproteobacteria</taxon>
        <taxon>Sphingomonadales</taxon>
        <taxon>Sphingomonadaceae</taxon>
        <taxon>Sphingomonas</taxon>
    </lineage>
</organism>
<dbReference type="Proteomes" id="UP000436801">
    <property type="component" value="Unassembled WGS sequence"/>
</dbReference>
<evidence type="ECO:0000256" key="1">
    <source>
        <dbReference type="SAM" id="Phobius"/>
    </source>
</evidence>
<dbReference type="Proteomes" id="UP000323502">
    <property type="component" value="Unassembled WGS sequence"/>
</dbReference>
<dbReference type="EMBL" id="WSUT01000005">
    <property type="protein sequence ID" value="MWC44591.1"/>
    <property type="molecule type" value="Genomic_DNA"/>
</dbReference>
<evidence type="ECO:0000313" key="4">
    <source>
        <dbReference type="Proteomes" id="UP000323502"/>
    </source>
</evidence>